<name>A0A1B6KQD0_9HEMI</name>
<sequence>MDFRLQSVLYAGIIFGSVFLSCDAHQHGSYMRNAGDGFNYRTNWMGNIHDHVRLTELAIPGTHDSSTFKGYGGDSVTTQALSFDEQLNYGVRFFDIRVRHISNIFTLHHDFVYLGISFGEFLDSVDNFLRNNPSETVLFRLKEEYASEGNSRSMRDTLQWYLDQHQGTYLNTDNRNINLGSARGKFIILSDHYEFDSFGLQYGNSNRQDNYHLGTNWDLYN</sequence>
<dbReference type="SUPFAM" id="SSF51695">
    <property type="entry name" value="PLC-like phosphodiesterases"/>
    <property type="match status" value="1"/>
</dbReference>
<dbReference type="PROSITE" id="PS50007">
    <property type="entry name" value="PIPLC_X_DOMAIN"/>
    <property type="match status" value="1"/>
</dbReference>
<dbReference type="AlphaFoldDB" id="A0A1B6KQD0"/>
<evidence type="ECO:0000256" key="1">
    <source>
        <dbReference type="SAM" id="SignalP"/>
    </source>
</evidence>
<feature type="non-terminal residue" evidence="3">
    <location>
        <position position="221"/>
    </location>
</feature>
<proteinExistence type="predicted"/>
<feature type="signal peptide" evidence="1">
    <location>
        <begin position="1"/>
        <end position="24"/>
    </location>
</feature>
<reference evidence="3" key="1">
    <citation type="submission" date="2015-11" db="EMBL/GenBank/DDBJ databases">
        <title>De novo transcriptome assembly of four potential Pierce s Disease insect vectors from Arizona vineyards.</title>
        <authorList>
            <person name="Tassone E.E."/>
        </authorList>
    </citation>
    <scope>NUCLEOTIDE SEQUENCE</scope>
</reference>
<feature type="domain" description="Phosphatidylinositol-specific phospholipase C X" evidence="2">
    <location>
        <begin position="49"/>
        <end position="191"/>
    </location>
</feature>
<dbReference type="InterPro" id="IPR051057">
    <property type="entry name" value="PI-PLC_domain"/>
</dbReference>
<dbReference type="InterPro" id="IPR017946">
    <property type="entry name" value="PLC-like_Pdiesterase_TIM-brl"/>
</dbReference>
<dbReference type="Pfam" id="PF00388">
    <property type="entry name" value="PI-PLC-X"/>
    <property type="match status" value="1"/>
</dbReference>
<evidence type="ECO:0000259" key="2">
    <source>
        <dbReference type="SMART" id="SM00148"/>
    </source>
</evidence>
<accession>A0A1B6KQD0</accession>
<dbReference type="GO" id="GO:0006629">
    <property type="term" value="P:lipid metabolic process"/>
    <property type="evidence" value="ECO:0007669"/>
    <property type="project" value="InterPro"/>
</dbReference>
<gene>
    <name evidence="3" type="ORF">g.46365</name>
</gene>
<dbReference type="PANTHER" id="PTHR13593:SF113">
    <property type="entry name" value="SI:DKEY-266F7.9"/>
    <property type="match status" value="1"/>
</dbReference>
<feature type="chain" id="PRO_5008586779" description="Phosphatidylinositol-specific phospholipase C X domain-containing protein" evidence="1">
    <location>
        <begin position="25"/>
        <end position="221"/>
    </location>
</feature>
<dbReference type="GO" id="GO:0008081">
    <property type="term" value="F:phosphoric diester hydrolase activity"/>
    <property type="evidence" value="ECO:0007669"/>
    <property type="project" value="InterPro"/>
</dbReference>
<evidence type="ECO:0000313" key="3">
    <source>
        <dbReference type="EMBL" id="JAT13637.1"/>
    </source>
</evidence>
<dbReference type="PANTHER" id="PTHR13593">
    <property type="match status" value="1"/>
</dbReference>
<protein>
    <recommendedName>
        <fullName evidence="2">Phosphatidylinositol-specific phospholipase C X domain-containing protein</fullName>
    </recommendedName>
</protein>
<organism evidence="3">
    <name type="scientific">Graphocephala atropunctata</name>
    <dbReference type="NCBI Taxonomy" id="36148"/>
    <lineage>
        <taxon>Eukaryota</taxon>
        <taxon>Metazoa</taxon>
        <taxon>Ecdysozoa</taxon>
        <taxon>Arthropoda</taxon>
        <taxon>Hexapoda</taxon>
        <taxon>Insecta</taxon>
        <taxon>Pterygota</taxon>
        <taxon>Neoptera</taxon>
        <taxon>Paraneoptera</taxon>
        <taxon>Hemiptera</taxon>
        <taxon>Auchenorrhyncha</taxon>
        <taxon>Membracoidea</taxon>
        <taxon>Cicadellidae</taxon>
        <taxon>Cicadellinae</taxon>
        <taxon>Cicadellini</taxon>
        <taxon>Graphocephala</taxon>
    </lineage>
</organism>
<dbReference type="SMART" id="SM00148">
    <property type="entry name" value="PLCXc"/>
    <property type="match status" value="1"/>
</dbReference>
<dbReference type="PROSITE" id="PS51257">
    <property type="entry name" value="PROKAR_LIPOPROTEIN"/>
    <property type="match status" value="1"/>
</dbReference>
<dbReference type="EMBL" id="GEBQ01026340">
    <property type="protein sequence ID" value="JAT13637.1"/>
    <property type="molecule type" value="Transcribed_RNA"/>
</dbReference>
<dbReference type="InterPro" id="IPR000909">
    <property type="entry name" value="PLipase_C_PInositol-sp_X_dom"/>
</dbReference>
<dbReference type="Gene3D" id="3.20.20.190">
    <property type="entry name" value="Phosphatidylinositol (PI) phosphodiesterase"/>
    <property type="match status" value="1"/>
</dbReference>
<keyword evidence="1" id="KW-0732">Signal</keyword>